<dbReference type="Gene3D" id="3.40.50.720">
    <property type="entry name" value="NAD(P)-binding Rossmann-like Domain"/>
    <property type="match status" value="1"/>
</dbReference>
<dbReference type="InterPro" id="IPR036291">
    <property type="entry name" value="NAD(P)-bd_dom_sf"/>
</dbReference>
<gene>
    <name evidence="3" type="ORF">SAMN02745221_01426</name>
</gene>
<dbReference type="AlphaFoldDB" id="A0A1M5PCE9"/>
<evidence type="ECO:0000313" key="4">
    <source>
        <dbReference type="Proteomes" id="UP000242329"/>
    </source>
</evidence>
<protein>
    <submittedName>
        <fullName evidence="3">UDP-glucose 4-epimerase</fullName>
    </submittedName>
</protein>
<dbReference type="SUPFAM" id="SSF51735">
    <property type="entry name" value="NAD(P)-binding Rossmann-fold domains"/>
    <property type="match status" value="1"/>
</dbReference>
<name>A0A1M5PCE9_9FIRM</name>
<dbReference type="PRINTS" id="PR01713">
    <property type="entry name" value="NUCEPIMERASE"/>
</dbReference>
<keyword evidence="4" id="KW-1185">Reference proteome</keyword>
<evidence type="ECO:0000256" key="1">
    <source>
        <dbReference type="ARBA" id="ARBA00007637"/>
    </source>
</evidence>
<dbReference type="InterPro" id="IPR001509">
    <property type="entry name" value="Epimerase_deHydtase"/>
</dbReference>
<evidence type="ECO:0000259" key="2">
    <source>
        <dbReference type="Pfam" id="PF01370"/>
    </source>
</evidence>
<dbReference type="EMBL" id="FQWY01000021">
    <property type="protein sequence ID" value="SHG98903.1"/>
    <property type="molecule type" value="Genomic_DNA"/>
</dbReference>
<dbReference type="RefSeq" id="WP_073092086.1">
    <property type="nucleotide sequence ID" value="NZ_FQWY01000021.1"/>
</dbReference>
<dbReference type="STRING" id="1123382.SAMN02745221_01426"/>
<accession>A0A1M5PCE9</accession>
<feature type="domain" description="NAD-dependent epimerase/dehydratase" evidence="2">
    <location>
        <begin position="6"/>
        <end position="241"/>
    </location>
</feature>
<sequence length="321" mass="36279">MEKKTVVVTGGAGFIGSHLTDYLVRKDYEVIVVDNLSAGSIENLPRCGKIYFYQKDVRDETLARIYDKYKPGLLFHLAAHYANELSIKEPVYDLRINAEGTLVQLKLAVKTRSIRRFVYASTSCVYLPSFNPLKEDSPLKPHTPYGISKLAGEYYTLFYGANYGLPFTIIRYFNVYGSKEPDSMYRGVIAKFVAAAVRAGSLFITGNGEEVRDFTYVEDAVKGTILAAFSSNGINQVFNIGTGTGTTIREVADIISRLKGQNISVEYQERRKWDQTIYRVADISKARSWLGYEPGYSLYNGLKLTLDWYEKNLTTDRKNQN</sequence>
<dbReference type="PANTHER" id="PTHR43000">
    <property type="entry name" value="DTDP-D-GLUCOSE 4,6-DEHYDRATASE-RELATED"/>
    <property type="match status" value="1"/>
</dbReference>
<dbReference type="OrthoDB" id="142826at2"/>
<proteinExistence type="inferred from homology"/>
<evidence type="ECO:0000313" key="3">
    <source>
        <dbReference type="EMBL" id="SHG98903.1"/>
    </source>
</evidence>
<dbReference type="Pfam" id="PF01370">
    <property type="entry name" value="Epimerase"/>
    <property type="match status" value="1"/>
</dbReference>
<reference evidence="4" key="1">
    <citation type="submission" date="2016-11" db="EMBL/GenBank/DDBJ databases">
        <authorList>
            <person name="Varghese N."/>
            <person name="Submissions S."/>
        </authorList>
    </citation>
    <scope>NUCLEOTIDE SEQUENCE [LARGE SCALE GENOMIC DNA]</scope>
    <source>
        <strain evidence="4">DSM 11003</strain>
    </source>
</reference>
<comment type="similarity">
    <text evidence="1">Belongs to the NAD(P)-dependent epimerase/dehydratase family.</text>
</comment>
<organism evidence="3 4">
    <name type="scientific">Thermosyntropha lipolytica DSM 11003</name>
    <dbReference type="NCBI Taxonomy" id="1123382"/>
    <lineage>
        <taxon>Bacteria</taxon>
        <taxon>Bacillati</taxon>
        <taxon>Bacillota</taxon>
        <taxon>Clostridia</taxon>
        <taxon>Eubacteriales</taxon>
        <taxon>Syntrophomonadaceae</taxon>
        <taxon>Thermosyntropha</taxon>
    </lineage>
</organism>
<dbReference type="Proteomes" id="UP000242329">
    <property type="component" value="Unassembled WGS sequence"/>
</dbReference>